<evidence type="ECO:0000259" key="2">
    <source>
        <dbReference type="Pfam" id="PF14420"/>
    </source>
</evidence>
<reference evidence="3 4" key="1">
    <citation type="submission" date="2023-01" db="EMBL/GenBank/DDBJ databases">
        <title>Analysis of 21 Apiospora genomes using comparative genomics revels a genus with tremendous synthesis potential of carbohydrate active enzymes and secondary metabolites.</title>
        <authorList>
            <person name="Sorensen T."/>
        </authorList>
    </citation>
    <scope>NUCLEOTIDE SEQUENCE [LARGE SCALE GENOMIC DNA]</scope>
    <source>
        <strain evidence="3 4">CBS 114990</strain>
    </source>
</reference>
<dbReference type="EMBL" id="JAQQWN010000006">
    <property type="protein sequence ID" value="KAK8079809.1"/>
    <property type="molecule type" value="Genomic_DNA"/>
</dbReference>
<dbReference type="InterPro" id="IPR025676">
    <property type="entry name" value="Clr5_dom"/>
</dbReference>
<organism evidence="3 4">
    <name type="scientific">Apiospora hydei</name>
    <dbReference type="NCBI Taxonomy" id="1337664"/>
    <lineage>
        <taxon>Eukaryota</taxon>
        <taxon>Fungi</taxon>
        <taxon>Dikarya</taxon>
        <taxon>Ascomycota</taxon>
        <taxon>Pezizomycotina</taxon>
        <taxon>Sordariomycetes</taxon>
        <taxon>Xylariomycetidae</taxon>
        <taxon>Amphisphaeriales</taxon>
        <taxon>Apiosporaceae</taxon>
        <taxon>Apiospora</taxon>
    </lineage>
</organism>
<feature type="domain" description="Clr5" evidence="2">
    <location>
        <begin position="17"/>
        <end position="68"/>
    </location>
</feature>
<evidence type="ECO:0000313" key="4">
    <source>
        <dbReference type="Proteomes" id="UP001433268"/>
    </source>
</evidence>
<sequence>MAEPALLHSTLKRPVCREDWEEQYAHIRRLWWDEDESLERVMSFMEKCHHFQATAKQYKTMLKEWNLLKNVPTNEMKAIVKIQTRRRPKDTEFMVRGRVVPQNKIDRFVKRTMGTAKASPSALSPMSHTPFAVWYVTPLPSPHRDVSKPFLGFTPGNSPKSDAWFSEWVELPPDSLPKAASPPQTGLVETTGLPIPPRASTSAPIKTDRLPHDGHGLHLDANRDLPGSWSKVEQSYNVW</sequence>
<feature type="region of interest" description="Disordered" evidence="1">
    <location>
        <begin position="177"/>
        <end position="212"/>
    </location>
</feature>
<dbReference type="RefSeq" id="XP_066667284.1">
    <property type="nucleotide sequence ID" value="XM_066811942.1"/>
</dbReference>
<accession>A0ABR1W8K0</accession>
<comment type="caution">
    <text evidence="3">The sequence shown here is derived from an EMBL/GenBank/DDBJ whole genome shotgun (WGS) entry which is preliminary data.</text>
</comment>
<keyword evidence="4" id="KW-1185">Reference proteome</keyword>
<evidence type="ECO:0000313" key="3">
    <source>
        <dbReference type="EMBL" id="KAK8079809.1"/>
    </source>
</evidence>
<dbReference type="Pfam" id="PF14420">
    <property type="entry name" value="Clr5"/>
    <property type="match status" value="1"/>
</dbReference>
<protein>
    <submittedName>
        <fullName evidence="3">Clr5 domain-containing protein</fullName>
    </submittedName>
</protein>
<gene>
    <name evidence="3" type="ORF">PG997_007627</name>
</gene>
<proteinExistence type="predicted"/>
<dbReference type="PANTHER" id="PTHR38788:SF3">
    <property type="entry name" value="CLR5 DOMAIN-CONTAINING PROTEIN"/>
    <property type="match status" value="1"/>
</dbReference>
<dbReference type="GeneID" id="92045002"/>
<name>A0ABR1W8K0_9PEZI</name>
<evidence type="ECO:0000256" key="1">
    <source>
        <dbReference type="SAM" id="MobiDB-lite"/>
    </source>
</evidence>
<dbReference type="Proteomes" id="UP001433268">
    <property type="component" value="Unassembled WGS sequence"/>
</dbReference>
<dbReference type="PANTHER" id="PTHR38788">
    <property type="entry name" value="CLR5 DOMAIN-CONTAINING PROTEIN"/>
    <property type="match status" value="1"/>
</dbReference>